<proteinExistence type="predicted"/>
<feature type="compositionally biased region" description="Gly residues" evidence="1">
    <location>
        <begin position="68"/>
        <end position="78"/>
    </location>
</feature>
<dbReference type="Proteomes" id="UP000440578">
    <property type="component" value="Unassembled WGS sequence"/>
</dbReference>
<name>A0A6A4VSV4_AMPAM</name>
<evidence type="ECO:0000256" key="1">
    <source>
        <dbReference type="SAM" id="MobiDB-lite"/>
    </source>
</evidence>
<feature type="region of interest" description="Disordered" evidence="1">
    <location>
        <begin position="53"/>
        <end position="113"/>
    </location>
</feature>
<dbReference type="OrthoDB" id="6357966at2759"/>
<protein>
    <submittedName>
        <fullName evidence="2">Uncharacterized protein</fullName>
    </submittedName>
</protein>
<reference evidence="2 3" key="1">
    <citation type="submission" date="2019-07" db="EMBL/GenBank/DDBJ databases">
        <title>Draft genome assembly of a fouling barnacle, Amphibalanus amphitrite (Darwin, 1854): The first reference genome for Thecostraca.</title>
        <authorList>
            <person name="Kim W."/>
        </authorList>
    </citation>
    <scope>NUCLEOTIDE SEQUENCE [LARGE SCALE GENOMIC DNA]</scope>
    <source>
        <strain evidence="2">SNU_AA5</strain>
        <tissue evidence="2">Soma without cirri and trophi</tissue>
    </source>
</reference>
<accession>A0A6A4VSV4</accession>
<evidence type="ECO:0000313" key="3">
    <source>
        <dbReference type="Proteomes" id="UP000440578"/>
    </source>
</evidence>
<dbReference type="EMBL" id="VIIS01001504">
    <property type="protein sequence ID" value="KAF0297215.1"/>
    <property type="molecule type" value="Genomic_DNA"/>
</dbReference>
<evidence type="ECO:0000313" key="2">
    <source>
        <dbReference type="EMBL" id="KAF0297215.1"/>
    </source>
</evidence>
<sequence length="255" mass="27891">MGLRRARRTSEMPGGESAKYSCFCGLSQDEKRRKWFAGRCPMCHTKTKYPLRQQGSFDTATAEPTSARGGGGGGGGDRLTGKGRSRSEERLHGCRLTDVPPPLYSHRPPRRDASTEWLDPAALSTSPPPPYATARHTRPPLPAYPDMGDNGRGSIAGQSTDQAAAMAATSMDGAANCPDCPSCNDLAAEMEQREYERRLMEQYSDSNGRVCTCAKCQERFHELYRQMNDDSALPMATPMLMQDVLSDGLAFCVIQ</sequence>
<keyword evidence="3" id="KW-1185">Reference proteome</keyword>
<organism evidence="2 3">
    <name type="scientific">Amphibalanus amphitrite</name>
    <name type="common">Striped barnacle</name>
    <name type="synonym">Balanus amphitrite</name>
    <dbReference type="NCBI Taxonomy" id="1232801"/>
    <lineage>
        <taxon>Eukaryota</taxon>
        <taxon>Metazoa</taxon>
        <taxon>Ecdysozoa</taxon>
        <taxon>Arthropoda</taxon>
        <taxon>Crustacea</taxon>
        <taxon>Multicrustacea</taxon>
        <taxon>Cirripedia</taxon>
        <taxon>Thoracica</taxon>
        <taxon>Thoracicalcarea</taxon>
        <taxon>Balanomorpha</taxon>
        <taxon>Balanoidea</taxon>
        <taxon>Balanidae</taxon>
        <taxon>Amphibalaninae</taxon>
        <taxon>Amphibalanus</taxon>
    </lineage>
</organism>
<feature type="compositionally biased region" description="Polar residues" evidence="1">
    <location>
        <begin position="53"/>
        <end position="64"/>
    </location>
</feature>
<comment type="caution">
    <text evidence="2">The sequence shown here is derived from an EMBL/GenBank/DDBJ whole genome shotgun (WGS) entry which is preliminary data.</text>
</comment>
<dbReference type="AlphaFoldDB" id="A0A6A4VSV4"/>
<gene>
    <name evidence="2" type="ORF">FJT64_005346</name>
</gene>